<keyword evidence="5" id="KW-0119">Carbohydrate metabolism</keyword>
<evidence type="ECO:0000313" key="12">
    <source>
        <dbReference type="EMBL" id="KNY25211.1"/>
    </source>
</evidence>
<feature type="signal peptide" evidence="10">
    <location>
        <begin position="1"/>
        <end position="29"/>
    </location>
</feature>
<dbReference type="PANTHER" id="PTHR31983">
    <property type="entry name" value="ENDO-1,3(4)-BETA-GLUCANASE 1"/>
    <property type="match status" value="1"/>
</dbReference>
<accession>A0A0L6JHA5</accession>
<dbReference type="Gene3D" id="2.60.120.430">
    <property type="entry name" value="Galactose-binding lectin"/>
    <property type="match status" value="1"/>
</dbReference>
<comment type="similarity">
    <text evidence="2">Belongs to the glycosyl hydrolase 81 family.</text>
</comment>
<sequence precursor="true">MYRNIRIISLITVFAMVTTWFTASFPAYSADNNWVNDLGAGSVSTVPGSEGDVQATIYKTSNYQGAVHTNNWSSSVYWKQFSDPMYPHPLAFSCEPTGIQIGNPALAPGNEPNTTMTAANSDFIVEPSTFTPQDAKADKETDWSIDIMMSSGSKQMKATFTHGSPYAYFYFADAKPRLVFKNILPVVYIGNASSNCLAVKINNNYYGLFAPVGSNWTGIGTNTLNCNLPSGKNYFSIALLPDNSENTFNFYKQYAFAFITDTKVDWKYNESDSTVTTTFNISTTTMEGTNKDTVIALYPHQWRNNSNISHLSYTYKTIRGTMKTITGSKFTTQYKYNGILPSLPDAISSNASIRSKLQGFVDQAESKTPYIDSDDTYWAGKDFGRLGNLIPIAEQIGDTTAAQKFLNEMKSKLENFFTYTPGESKNYFYYNNNWGTLVGWLPSFGSNNELNDHHFHYGYFINGAAQIALRDPAWASDNRWGKMIKLVISDFANGNRNDLRFPFLRNFDPYAGHSWASGHAKFWDGNNQESSSEALNAYQSMILLGEAIKDTYIRDLGVYLYTTEIQAVNNYWFNLYGDVFDKSCPYNTVGMVWGSKYTHGTWWTADPIEIHGINWMPITGASLYLATDPSYIKRNLDEMWAEVNAYTGADKNPAMWQDIVCEYMALSDPAAALNKWNENGAVEDGETRAHTFHWIRNLMELGTPDLTISANTPFYAVFKKGTTRNYVAYNASDIIKSVVFSDGKVLNVAPKSMGMSNDTSTDPTPVKPTPTGVQNTPTPTNAKSSTPTSTPSITETLVIDDFNSAAQWQAKKNDLNQNVNIQGGIYNLEGEKNLHFFYNGVTNPEYFDTYLNKDISAFDYLALTIRGALGGEESTIGISLNDGSKTGTLKLRTYGNLTDSYKEILIPLSDFNINLSKATFLRIAGTGTAQTVKIDDIKLIKTGETIPPSPTKTPAILYGDLNEDLSVNMADVIILAKTFNCVKGDRKYIEANDLNTDGSINMADVVIIAKVFNTVKHME</sequence>
<reference evidence="13" key="1">
    <citation type="submission" date="2015-07" db="EMBL/GenBank/DDBJ databases">
        <title>Near-Complete Genome Sequence of the Cellulolytic Bacterium Bacteroides (Pseudobacteroides) cellulosolvens ATCC 35603.</title>
        <authorList>
            <person name="Dassa B."/>
            <person name="Utturkar S.M."/>
            <person name="Klingeman D.M."/>
            <person name="Hurt R.A."/>
            <person name="Keller M."/>
            <person name="Xu J."/>
            <person name="Reddy Y.H.K."/>
            <person name="Borovok I."/>
            <person name="Grinberg I.R."/>
            <person name="Lamed R."/>
            <person name="Zhivin O."/>
            <person name="Bayer E.A."/>
            <person name="Brown S.D."/>
        </authorList>
    </citation>
    <scope>NUCLEOTIDE SEQUENCE [LARGE SCALE GENOMIC DNA]</scope>
    <source>
        <strain evidence="13">DSM 2933</strain>
    </source>
</reference>
<dbReference type="PANTHER" id="PTHR31983:SF0">
    <property type="entry name" value="GLUCAN ENDO-1,3-BETA-D-GLUCOSIDASE 2"/>
    <property type="match status" value="1"/>
</dbReference>
<dbReference type="CDD" id="cd14254">
    <property type="entry name" value="Dockerin_II"/>
    <property type="match status" value="1"/>
</dbReference>
<evidence type="ECO:0000256" key="7">
    <source>
        <dbReference type="ARBA" id="ARBA00023316"/>
    </source>
</evidence>
<evidence type="ECO:0000256" key="1">
    <source>
        <dbReference type="ARBA" id="ARBA00000382"/>
    </source>
</evidence>
<evidence type="ECO:0000259" key="11">
    <source>
        <dbReference type="PROSITE" id="PS51766"/>
    </source>
</evidence>
<dbReference type="Gene3D" id="1.10.1330.10">
    <property type="entry name" value="Dockerin domain"/>
    <property type="match status" value="1"/>
</dbReference>
<dbReference type="InterPro" id="IPR005200">
    <property type="entry name" value="Endo-beta-glucanase"/>
</dbReference>
<evidence type="ECO:0000256" key="10">
    <source>
        <dbReference type="SAM" id="SignalP"/>
    </source>
</evidence>
<dbReference type="RefSeq" id="WP_050753005.1">
    <property type="nucleotide sequence ID" value="NZ_KN050763.1"/>
</dbReference>
<feature type="region of interest" description="Disordered" evidence="9">
    <location>
        <begin position="751"/>
        <end position="790"/>
    </location>
</feature>
<evidence type="ECO:0000256" key="9">
    <source>
        <dbReference type="SAM" id="MobiDB-lite"/>
    </source>
</evidence>
<name>A0A0L6JHA5_9FIRM</name>
<dbReference type="SUPFAM" id="SSF49785">
    <property type="entry name" value="Galactose-binding domain-like"/>
    <property type="match status" value="1"/>
</dbReference>
<dbReference type="InterPro" id="IPR002105">
    <property type="entry name" value="Dockerin_1_rpt"/>
</dbReference>
<dbReference type="PROSITE" id="PS51766">
    <property type="entry name" value="DOCKERIN"/>
    <property type="match status" value="1"/>
</dbReference>
<dbReference type="EMBL" id="LGTC01000001">
    <property type="protein sequence ID" value="KNY25211.1"/>
    <property type="molecule type" value="Genomic_DNA"/>
</dbReference>
<dbReference type="STRING" id="398512.Bccel_0468"/>
<dbReference type="Pfam" id="PF00404">
    <property type="entry name" value="Dockerin_1"/>
    <property type="match status" value="1"/>
</dbReference>
<dbReference type="InterPro" id="IPR040720">
    <property type="entry name" value="GH81_C"/>
</dbReference>
<dbReference type="Pfam" id="PF17652">
    <property type="entry name" value="Glyco_hydro81C"/>
    <property type="match status" value="1"/>
</dbReference>
<evidence type="ECO:0000256" key="8">
    <source>
        <dbReference type="ARBA" id="ARBA00023326"/>
    </source>
</evidence>
<proteinExistence type="inferred from homology"/>
<organism evidence="12 13">
    <name type="scientific">Pseudobacteroides cellulosolvens ATCC 35603 = DSM 2933</name>
    <dbReference type="NCBI Taxonomy" id="398512"/>
    <lineage>
        <taxon>Bacteria</taxon>
        <taxon>Bacillati</taxon>
        <taxon>Bacillota</taxon>
        <taxon>Clostridia</taxon>
        <taxon>Eubacteriales</taxon>
        <taxon>Oscillospiraceae</taxon>
        <taxon>Pseudobacteroides</taxon>
    </lineage>
</organism>
<keyword evidence="13" id="KW-1185">Reference proteome</keyword>
<dbReference type="InterPro" id="IPR008979">
    <property type="entry name" value="Galactose-bd-like_sf"/>
</dbReference>
<dbReference type="PROSITE" id="PS00448">
    <property type="entry name" value="CLOS_CELLULOSOME_RPT"/>
    <property type="match status" value="1"/>
</dbReference>
<dbReference type="PATRIC" id="fig|398512.5.peg.488"/>
<feature type="compositionally biased region" description="Polar residues" evidence="9">
    <location>
        <begin position="754"/>
        <end position="763"/>
    </location>
</feature>
<dbReference type="InterPro" id="IPR018247">
    <property type="entry name" value="EF_Hand_1_Ca_BS"/>
</dbReference>
<dbReference type="PROSITE" id="PS00018">
    <property type="entry name" value="EF_HAND_1"/>
    <property type="match status" value="1"/>
</dbReference>
<gene>
    <name evidence="12" type="ORF">Bccel_0468</name>
</gene>
<keyword evidence="6 12" id="KW-0326">Glycosidase</keyword>
<evidence type="ECO:0000256" key="4">
    <source>
        <dbReference type="ARBA" id="ARBA00022801"/>
    </source>
</evidence>
<evidence type="ECO:0000313" key="13">
    <source>
        <dbReference type="Proteomes" id="UP000036923"/>
    </source>
</evidence>
<protein>
    <recommendedName>
        <fullName evidence="3">glucan endo-1,3-beta-D-glucosidase</fullName>
        <ecNumber evidence="3">3.2.1.39</ecNumber>
    </recommendedName>
</protein>
<keyword evidence="4 12" id="KW-0378">Hydrolase</keyword>
<keyword evidence="8" id="KW-0624">Polysaccharide degradation</keyword>
<dbReference type="InterPro" id="IPR036439">
    <property type="entry name" value="Dockerin_dom_sf"/>
</dbReference>
<dbReference type="GO" id="GO:0000272">
    <property type="term" value="P:polysaccharide catabolic process"/>
    <property type="evidence" value="ECO:0007669"/>
    <property type="project" value="UniProtKB-KW"/>
</dbReference>
<dbReference type="PROSITE" id="PS52008">
    <property type="entry name" value="GH81"/>
    <property type="match status" value="1"/>
</dbReference>
<dbReference type="EC" id="3.2.1.39" evidence="3"/>
<dbReference type="AlphaFoldDB" id="A0A0L6JHA5"/>
<keyword evidence="7" id="KW-0961">Cell wall biogenesis/degradation</keyword>
<feature type="domain" description="Dockerin" evidence="11">
    <location>
        <begin position="954"/>
        <end position="1019"/>
    </location>
</feature>
<dbReference type="Proteomes" id="UP000036923">
    <property type="component" value="Unassembled WGS sequence"/>
</dbReference>
<dbReference type="GO" id="GO:0052861">
    <property type="term" value="F:endo-1,3(4)-beta-glucanase activity"/>
    <property type="evidence" value="ECO:0007669"/>
    <property type="project" value="InterPro"/>
</dbReference>
<dbReference type="GO" id="GO:0042973">
    <property type="term" value="F:glucan endo-1,3-beta-D-glucosidase activity"/>
    <property type="evidence" value="ECO:0007669"/>
    <property type="project" value="UniProtKB-EC"/>
</dbReference>
<evidence type="ECO:0000256" key="3">
    <source>
        <dbReference type="ARBA" id="ARBA00012780"/>
    </source>
</evidence>
<comment type="catalytic activity">
    <reaction evidence="1">
        <text>Hydrolysis of (1-&gt;3)-beta-D-glucosidic linkages in (1-&gt;3)-beta-D-glucans.</text>
        <dbReference type="EC" id="3.2.1.39"/>
    </reaction>
</comment>
<dbReference type="SUPFAM" id="SSF63446">
    <property type="entry name" value="Type I dockerin domain"/>
    <property type="match status" value="1"/>
</dbReference>
<comment type="caution">
    <text evidence="12">The sequence shown here is derived from an EMBL/GenBank/DDBJ whole genome shotgun (WGS) entry which is preliminary data.</text>
</comment>
<evidence type="ECO:0000256" key="2">
    <source>
        <dbReference type="ARBA" id="ARBA00010730"/>
    </source>
</evidence>
<dbReference type="InterPro" id="IPR016134">
    <property type="entry name" value="Dockerin_dom"/>
</dbReference>
<dbReference type="OrthoDB" id="6636047at2"/>
<dbReference type="GO" id="GO:0071555">
    <property type="term" value="P:cell wall organization"/>
    <property type="evidence" value="ECO:0007669"/>
    <property type="project" value="UniProtKB-KW"/>
</dbReference>
<dbReference type="eggNOG" id="COG5498">
    <property type="taxonomic scope" value="Bacteria"/>
</dbReference>
<feature type="compositionally biased region" description="Low complexity" evidence="9">
    <location>
        <begin position="776"/>
        <end position="790"/>
    </location>
</feature>
<evidence type="ECO:0000256" key="6">
    <source>
        <dbReference type="ARBA" id="ARBA00023295"/>
    </source>
</evidence>
<feature type="chain" id="PRO_5005566003" description="glucan endo-1,3-beta-D-glucosidase" evidence="10">
    <location>
        <begin position="30"/>
        <end position="1019"/>
    </location>
</feature>
<evidence type="ECO:0000256" key="5">
    <source>
        <dbReference type="ARBA" id="ARBA00023277"/>
    </source>
</evidence>
<keyword evidence="10" id="KW-0732">Signal</keyword>